<evidence type="ECO:0000256" key="3">
    <source>
        <dbReference type="ARBA" id="ARBA00022452"/>
    </source>
</evidence>
<keyword evidence="2 7" id="KW-0813">Transport</keyword>
<comment type="similarity">
    <text evidence="7">Belongs to the TonB-dependent receptor family.</text>
</comment>
<dbReference type="InterPro" id="IPR023997">
    <property type="entry name" value="TonB-dep_OMP_SusC/RagA_CS"/>
</dbReference>
<dbReference type="Gene3D" id="2.40.170.20">
    <property type="entry name" value="TonB-dependent receptor, beta-barrel domain"/>
    <property type="match status" value="1"/>
</dbReference>
<dbReference type="Gene3D" id="2.170.130.10">
    <property type="entry name" value="TonB-dependent receptor, plug domain"/>
    <property type="match status" value="1"/>
</dbReference>
<accession>A0A419W5B5</accession>
<dbReference type="OrthoDB" id="1109428at2"/>
<comment type="subcellular location">
    <subcellularLocation>
        <location evidence="1 7">Cell outer membrane</location>
        <topology evidence="1 7">Multi-pass membrane protein</topology>
    </subcellularLocation>
</comment>
<dbReference type="InterPro" id="IPR012910">
    <property type="entry name" value="Plug_dom"/>
</dbReference>
<proteinExistence type="inferred from homology"/>
<dbReference type="EMBL" id="RAPN01000001">
    <property type="protein sequence ID" value="RKD90648.1"/>
    <property type="molecule type" value="Genomic_DNA"/>
</dbReference>
<evidence type="ECO:0000313" key="10">
    <source>
        <dbReference type="EMBL" id="RKD90648.1"/>
    </source>
</evidence>
<keyword evidence="6 7" id="KW-0998">Cell outer membrane</keyword>
<name>A0A419W5B5_9BACT</name>
<evidence type="ECO:0000256" key="7">
    <source>
        <dbReference type="PROSITE-ProRule" id="PRU01360"/>
    </source>
</evidence>
<gene>
    <name evidence="10" type="ORF">BC643_0989</name>
</gene>
<feature type="domain" description="TonB-dependent receptor plug" evidence="9">
    <location>
        <begin position="119"/>
        <end position="221"/>
    </location>
</feature>
<evidence type="ECO:0000313" key="11">
    <source>
        <dbReference type="Proteomes" id="UP000283387"/>
    </source>
</evidence>
<dbReference type="Pfam" id="PF07715">
    <property type="entry name" value="Plug"/>
    <property type="match status" value="1"/>
</dbReference>
<evidence type="ECO:0000259" key="9">
    <source>
        <dbReference type="Pfam" id="PF07715"/>
    </source>
</evidence>
<organism evidence="10 11">
    <name type="scientific">Mangrovibacterium diazotrophicum</name>
    <dbReference type="NCBI Taxonomy" id="1261403"/>
    <lineage>
        <taxon>Bacteria</taxon>
        <taxon>Pseudomonadati</taxon>
        <taxon>Bacteroidota</taxon>
        <taxon>Bacteroidia</taxon>
        <taxon>Marinilabiliales</taxon>
        <taxon>Prolixibacteraceae</taxon>
        <taxon>Mangrovibacterium</taxon>
    </lineage>
</organism>
<evidence type="ECO:0000256" key="2">
    <source>
        <dbReference type="ARBA" id="ARBA00022448"/>
    </source>
</evidence>
<dbReference type="AlphaFoldDB" id="A0A419W5B5"/>
<dbReference type="NCBIfam" id="TIGR04057">
    <property type="entry name" value="SusC_RagA_signa"/>
    <property type="match status" value="1"/>
</dbReference>
<comment type="caution">
    <text evidence="10">The sequence shown here is derived from an EMBL/GenBank/DDBJ whole genome shotgun (WGS) entry which is preliminary data.</text>
</comment>
<dbReference type="SUPFAM" id="SSF56935">
    <property type="entry name" value="Porins"/>
    <property type="match status" value="1"/>
</dbReference>
<feature type="chain" id="PRO_5019152764" evidence="8">
    <location>
        <begin position="21"/>
        <end position="1047"/>
    </location>
</feature>
<keyword evidence="3 7" id="KW-1134">Transmembrane beta strand</keyword>
<protein>
    <submittedName>
        <fullName evidence="10">TonB-linked SusC/RagA family outer membrane protein</fullName>
    </submittedName>
</protein>
<dbReference type="Proteomes" id="UP000283387">
    <property type="component" value="Unassembled WGS sequence"/>
</dbReference>
<dbReference type="RefSeq" id="WP_120272036.1">
    <property type="nucleotide sequence ID" value="NZ_RAPN01000001.1"/>
</dbReference>
<dbReference type="InterPro" id="IPR023996">
    <property type="entry name" value="TonB-dep_OMP_SusC/RagA"/>
</dbReference>
<sequence>MKKSLLFFLTLFMLTISVIAQGQQRSVSGTVYDSGNNGLPGATVVIKGTTIGTVTDLDGRYTINEVPSDAVLVISFVGMEMVEVPVANQSVINVTLKEESIGLEEVVAIGYGVQKKKLLTGANTNVKGEDIQALNTTTAMDALKGVTPGVSITQNNGQPGASSKISIRGIGTTGDSRPLYIVDGVVQDGIDYLSPNDIESIDVLKDAASAAIYGSRGANGVILVTTKKGQANMKPVITYDGYYGVQNVYKLPDLLNAQEYANILDEALVNSGNAPHNYANLVPDWDKIQSGEWKGTNWFKEMMVDDAPVQSHAVGITGGTAQSNYSFGVSYLDQEGIVGKQSNSFYKRLNVRMNSEHILIKENGNNILTFGENLTYTNSNSNAIRQGNIYWNDVHNALVSSPFLPVYDENGDYHKTIEWNSSDPNPVAMMEYQTKYGENDNNQLVGSFYLVVEPIKNLRLRSSLGFNMYWGNNRAWTPNYNLGPRYVTDKDQVSQSAWTGRNIIQDNVLTYSYKIGEHSFEGMVGNSIERTVQSVNLSLSNKSSLFEDWDHAYIDNTPEASTGNTSIGGRDDFGWSMMSYFGRLSYNYKETLLFSAMLRGDASSRFPEDNRWGYFPSVSAGWVMTNESFMSSTSTVIDFLKLRASWGQVGNERISSFLYSSTMGYLDSGNNFYNWSYGFGDDKTMRDIGSKPARIPNPDIGWETSEQLNIGFDANLLASRLSINFDWYKKDTKDWLVWTPIPSHNGQDGMTINGGNVTNKGVELALGWHDRKGDFSYGATVSVAHNKNEVTAIANSEGIVHGPSNVLSQGTGEIFRAQVGYPIGYFWGYQTDGVIQNDEEAAAWVGPTGAKYFDDQQAGDLRWVDQNEDGVISELDKVQIGDPNPDYILGIQLNFDYKGVFLNATANGAFGQQIAKSYRSFADSYKNNYTTDVFKRWHGEGTSNKYPRLLSSPHRNSQNLSDLYIQDGDYLRISNLTVGYDLKKLVTKLFLSEAKIYFTAKNLYTFTKYDGMDPEIGYGFDYSWASGIDLGLYPSARTYLIGVSLKF</sequence>
<keyword evidence="11" id="KW-1185">Reference proteome</keyword>
<keyword evidence="5 7" id="KW-0472">Membrane</keyword>
<evidence type="ECO:0000256" key="6">
    <source>
        <dbReference type="ARBA" id="ARBA00023237"/>
    </source>
</evidence>
<evidence type="ECO:0000256" key="8">
    <source>
        <dbReference type="SAM" id="SignalP"/>
    </source>
</evidence>
<dbReference type="GO" id="GO:0009279">
    <property type="term" value="C:cell outer membrane"/>
    <property type="evidence" value="ECO:0007669"/>
    <property type="project" value="UniProtKB-SubCell"/>
</dbReference>
<dbReference type="NCBIfam" id="TIGR04056">
    <property type="entry name" value="OMP_RagA_SusC"/>
    <property type="match status" value="1"/>
</dbReference>
<evidence type="ECO:0000256" key="1">
    <source>
        <dbReference type="ARBA" id="ARBA00004571"/>
    </source>
</evidence>
<dbReference type="InterPro" id="IPR008969">
    <property type="entry name" value="CarboxyPept-like_regulatory"/>
</dbReference>
<keyword evidence="8" id="KW-0732">Signal</keyword>
<dbReference type="PROSITE" id="PS52016">
    <property type="entry name" value="TONB_DEPENDENT_REC_3"/>
    <property type="match status" value="1"/>
</dbReference>
<dbReference type="InterPro" id="IPR037066">
    <property type="entry name" value="Plug_dom_sf"/>
</dbReference>
<reference evidence="10 11" key="1">
    <citation type="submission" date="2018-09" db="EMBL/GenBank/DDBJ databases">
        <title>Genomic Encyclopedia of Archaeal and Bacterial Type Strains, Phase II (KMG-II): from individual species to whole genera.</title>
        <authorList>
            <person name="Goeker M."/>
        </authorList>
    </citation>
    <scope>NUCLEOTIDE SEQUENCE [LARGE SCALE GENOMIC DNA]</scope>
    <source>
        <strain evidence="10 11">DSM 27148</strain>
    </source>
</reference>
<dbReference type="InterPro" id="IPR039426">
    <property type="entry name" value="TonB-dep_rcpt-like"/>
</dbReference>
<dbReference type="Pfam" id="PF13715">
    <property type="entry name" value="CarbopepD_reg_2"/>
    <property type="match status" value="1"/>
</dbReference>
<feature type="signal peptide" evidence="8">
    <location>
        <begin position="1"/>
        <end position="20"/>
    </location>
</feature>
<dbReference type="SUPFAM" id="SSF49464">
    <property type="entry name" value="Carboxypeptidase regulatory domain-like"/>
    <property type="match status" value="1"/>
</dbReference>
<evidence type="ECO:0000256" key="4">
    <source>
        <dbReference type="ARBA" id="ARBA00022692"/>
    </source>
</evidence>
<keyword evidence="4 7" id="KW-0812">Transmembrane</keyword>
<dbReference type="Gene3D" id="2.60.40.1120">
    <property type="entry name" value="Carboxypeptidase-like, regulatory domain"/>
    <property type="match status" value="1"/>
</dbReference>
<evidence type="ECO:0000256" key="5">
    <source>
        <dbReference type="ARBA" id="ARBA00023136"/>
    </source>
</evidence>
<dbReference type="InterPro" id="IPR036942">
    <property type="entry name" value="Beta-barrel_TonB_sf"/>
</dbReference>